<proteinExistence type="predicted"/>
<reference evidence="1" key="1">
    <citation type="submission" date="2019-10" db="EMBL/GenBank/DDBJ databases">
        <authorList>
            <consortium name="DOE Joint Genome Institute"/>
            <person name="Kuo A."/>
            <person name="Miyauchi S."/>
            <person name="Kiss E."/>
            <person name="Drula E."/>
            <person name="Kohler A."/>
            <person name="Sanchez-Garcia M."/>
            <person name="Andreopoulos B."/>
            <person name="Barry K.W."/>
            <person name="Bonito G."/>
            <person name="Buee M."/>
            <person name="Carver A."/>
            <person name="Chen C."/>
            <person name="Cichocki N."/>
            <person name="Clum A."/>
            <person name="Culley D."/>
            <person name="Crous P.W."/>
            <person name="Fauchery L."/>
            <person name="Girlanda M."/>
            <person name="Hayes R."/>
            <person name="Keri Z."/>
            <person name="Labutti K."/>
            <person name="Lipzen A."/>
            <person name="Lombard V."/>
            <person name="Magnuson J."/>
            <person name="Maillard F."/>
            <person name="Morin E."/>
            <person name="Murat C."/>
            <person name="Nolan M."/>
            <person name="Ohm R."/>
            <person name="Pangilinan J."/>
            <person name="Pereira M."/>
            <person name="Perotto S."/>
            <person name="Peter M."/>
            <person name="Riley R."/>
            <person name="Sitrit Y."/>
            <person name="Stielow B."/>
            <person name="Szollosi G."/>
            <person name="Zifcakova L."/>
            <person name="Stursova M."/>
            <person name="Spatafora J.W."/>
            <person name="Tedersoo L."/>
            <person name="Vaario L.-M."/>
            <person name="Yamada A."/>
            <person name="Yan M."/>
            <person name="Wang P."/>
            <person name="Xu J."/>
            <person name="Bruns T."/>
            <person name="Baldrian P."/>
            <person name="Vilgalys R."/>
            <person name="Henrissat B."/>
            <person name="Grigoriev I.V."/>
            <person name="Hibbett D."/>
            <person name="Nagy L.G."/>
            <person name="Martin F.M."/>
        </authorList>
    </citation>
    <scope>NUCLEOTIDE SEQUENCE</scope>
    <source>
        <strain evidence="1">P2</strain>
    </source>
</reference>
<dbReference type="Proteomes" id="UP000886501">
    <property type="component" value="Unassembled WGS sequence"/>
</dbReference>
<reference evidence="1" key="2">
    <citation type="journal article" date="2020" name="Nat. Commun.">
        <title>Large-scale genome sequencing of mycorrhizal fungi provides insights into the early evolution of symbiotic traits.</title>
        <authorList>
            <person name="Miyauchi S."/>
            <person name="Kiss E."/>
            <person name="Kuo A."/>
            <person name="Drula E."/>
            <person name="Kohler A."/>
            <person name="Sanchez-Garcia M."/>
            <person name="Morin E."/>
            <person name="Andreopoulos B."/>
            <person name="Barry K.W."/>
            <person name="Bonito G."/>
            <person name="Buee M."/>
            <person name="Carver A."/>
            <person name="Chen C."/>
            <person name="Cichocki N."/>
            <person name="Clum A."/>
            <person name="Culley D."/>
            <person name="Crous P.W."/>
            <person name="Fauchery L."/>
            <person name="Girlanda M."/>
            <person name="Hayes R.D."/>
            <person name="Keri Z."/>
            <person name="LaButti K."/>
            <person name="Lipzen A."/>
            <person name="Lombard V."/>
            <person name="Magnuson J."/>
            <person name="Maillard F."/>
            <person name="Murat C."/>
            <person name="Nolan M."/>
            <person name="Ohm R.A."/>
            <person name="Pangilinan J."/>
            <person name="Pereira M.F."/>
            <person name="Perotto S."/>
            <person name="Peter M."/>
            <person name="Pfister S."/>
            <person name="Riley R."/>
            <person name="Sitrit Y."/>
            <person name="Stielow J.B."/>
            <person name="Szollosi G."/>
            <person name="Zifcakova L."/>
            <person name="Stursova M."/>
            <person name="Spatafora J.W."/>
            <person name="Tedersoo L."/>
            <person name="Vaario L.M."/>
            <person name="Yamada A."/>
            <person name="Yan M."/>
            <person name="Wang P."/>
            <person name="Xu J."/>
            <person name="Bruns T."/>
            <person name="Baldrian P."/>
            <person name="Vilgalys R."/>
            <person name="Dunand C."/>
            <person name="Henrissat B."/>
            <person name="Grigoriev I.V."/>
            <person name="Hibbett D."/>
            <person name="Nagy L.G."/>
            <person name="Martin F.M."/>
        </authorList>
    </citation>
    <scope>NUCLEOTIDE SEQUENCE</scope>
    <source>
        <strain evidence="1">P2</strain>
    </source>
</reference>
<gene>
    <name evidence="1" type="ORF">BDM02DRAFT_3127503</name>
</gene>
<protein>
    <submittedName>
        <fullName evidence="1">Uncharacterized protein</fullName>
    </submittedName>
</protein>
<evidence type="ECO:0000313" key="2">
    <source>
        <dbReference type="Proteomes" id="UP000886501"/>
    </source>
</evidence>
<keyword evidence="2" id="KW-1185">Reference proteome</keyword>
<name>A0ACB6ZMQ3_THEGA</name>
<dbReference type="EMBL" id="MU117982">
    <property type="protein sequence ID" value="KAF9650685.1"/>
    <property type="molecule type" value="Genomic_DNA"/>
</dbReference>
<accession>A0ACB6ZMQ3</accession>
<comment type="caution">
    <text evidence="1">The sequence shown here is derived from an EMBL/GenBank/DDBJ whole genome shotgun (WGS) entry which is preliminary data.</text>
</comment>
<organism evidence="1 2">
    <name type="scientific">Thelephora ganbajun</name>
    <name type="common">Ganba fungus</name>
    <dbReference type="NCBI Taxonomy" id="370292"/>
    <lineage>
        <taxon>Eukaryota</taxon>
        <taxon>Fungi</taxon>
        <taxon>Dikarya</taxon>
        <taxon>Basidiomycota</taxon>
        <taxon>Agaricomycotina</taxon>
        <taxon>Agaricomycetes</taxon>
        <taxon>Thelephorales</taxon>
        <taxon>Thelephoraceae</taxon>
        <taxon>Thelephora</taxon>
    </lineage>
</organism>
<evidence type="ECO:0000313" key="1">
    <source>
        <dbReference type="EMBL" id="KAF9650685.1"/>
    </source>
</evidence>
<sequence>MSNPTSSRGTIAIVGPGEWSRGRRGQDDLTRVLRYGFNFKGKFAFSMPMPYHPNPCLHIDGIGIVGLPLSDRDAHLIAAAGLPTDEDMVQDTILVNRHKVSFKNPKWESYVDEVVREHVWEKLGCAPYKTAPRCEFHKLLLQKPGTRFFSSADVEMPPGTFATIIIVLPSEFKGGNIRLSHDGENLTLETAAGSLHKTNLLTWYTNVSYETENLTSGYRLALAYNLAHTPDGTPLPGIPSESTLAAHIREVFRRWVFSGYEGIPDDHVAAYVLDEDDRVECDSVLSALKAAADAENICLLLGTLCAHVTGWAEASTSEKPPYGLFQGTLRSPIMKRLYRVKFKVRKLTDIKGRPTHIKIRFILDEDNLVPEFPFRGIAPDEQHLHQFDGNNQLGRRSAGIFWLLGYERPVLVSFPNSKQLDVLLASGGVGHAIAELEESVSEGPTRENQKIMEYIFGNWHKTPPEYFMFDFRPSYEVPIIARHEITTNLADIAVQSNDAKLWVRTIGICEFKDEVGLNRFGLQRIVAAWDKFQLEEIKTALDRIMNGLEDVLGALLVLEALGSLEEVSHPETRRSRWLSEHLDRSFSKEAKGIMPPLLSQSLGVGFWATVIDTLRGSNDRLLIMPPSQGQTLSNQELFDNILEDARRAMPRISPISSVDSEDYGSE</sequence>